<feature type="domain" description="RES" evidence="1">
    <location>
        <begin position="214"/>
        <end position="369"/>
    </location>
</feature>
<dbReference type="Proteomes" id="UP001589776">
    <property type="component" value="Unassembled WGS sequence"/>
</dbReference>
<gene>
    <name evidence="2" type="ORF">ACFFK0_15605</name>
</gene>
<evidence type="ECO:0000313" key="2">
    <source>
        <dbReference type="EMBL" id="MFC0213856.1"/>
    </source>
</evidence>
<reference evidence="2 3" key="1">
    <citation type="submission" date="2024-09" db="EMBL/GenBank/DDBJ databases">
        <authorList>
            <person name="Sun Q."/>
            <person name="Mori K."/>
        </authorList>
    </citation>
    <scope>NUCLEOTIDE SEQUENCE [LARGE SCALE GENOMIC DNA]</scope>
    <source>
        <strain evidence="2 3">CCM 7759</strain>
    </source>
</reference>
<dbReference type="SMART" id="SM00953">
    <property type="entry name" value="RES"/>
    <property type="match status" value="1"/>
</dbReference>
<proteinExistence type="predicted"/>
<sequence>MSKVCCVHCFTNDFIQATIRKARKKGECDYCNMKGNKQVWVADVGDVGDFIRERLALGYTNATRDDVPFHALRSISTTIEDVLIFEEEIFSEELDNKGKIGEILGDLFKESGPSYRDIAQGADDEWEGGDAPIVLKDAFFVSGDDNPLTLSWSDFTYYVKHICRYFDMGAAPYRESALARFLPIIRGMATTLPQGTDIWRARIMKPGDGRVLKATRHLECGPPPRNKAIPLRMNPSGISYFYGAEDIATCLEEVRVKRRDRVLQGKFRTKLDLTIVDLSHKVVLGVRSVFDPNYDHDYNWASHFVENFIEEVSRPISTKEAPIEYVPTQILCEYIRKLGYDGVRYKSSLTGKMNYALFCGRAETNVTDAWWRHPDQVPDFTGWLELVEFKQERH</sequence>
<dbReference type="Pfam" id="PF08808">
    <property type="entry name" value="RES"/>
    <property type="match status" value="1"/>
</dbReference>
<organism evidence="2 3">
    <name type="scientific">Paenibacillus chartarius</name>
    <dbReference type="NCBI Taxonomy" id="747481"/>
    <lineage>
        <taxon>Bacteria</taxon>
        <taxon>Bacillati</taxon>
        <taxon>Bacillota</taxon>
        <taxon>Bacilli</taxon>
        <taxon>Bacillales</taxon>
        <taxon>Paenibacillaceae</taxon>
        <taxon>Paenibacillus</taxon>
    </lineage>
</organism>
<protein>
    <submittedName>
        <fullName evidence="2">RES family NAD+ phosphorylase</fullName>
    </submittedName>
</protein>
<evidence type="ECO:0000313" key="3">
    <source>
        <dbReference type="Proteomes" id="UP001589776"/>
    </source>
</evidence>
<dbReference type="EMBL" id="JBHLWN010000064">
    <property type="protein sequence ID" value="MFC0213856.1"/>
    <property type="molecule type" value="Genomic_DNA"/>
</dbReference>
<comment type="caution">
    <text evidence="2">The sequence shown here is derived from an EMBL/GenBank/DDBJ whole genome shotgun (WGS) entry which is preliminary data.</text>
</comment>
<evidence type="ECO:0000259" key="1">
    <source>
        <dbReference type="SMART" id="SM00953"/>
    </source>
</evidence>
<name>A0ABV6DMK5_9BACL</name>
<dbReference type="InterPro" id="IPR014914">
    <property type="entry name" value="RES_dom"/>
</dbReference>
<dbReference type="RefSeq" id="WP_027093154.1">
    <property type="nucleotide sequence ID" value="NZ_JBHLWN010000064.1"/>
</dbReference>
<keyword evidence="3" id="KW-1185">Reference proteome</keyword>
<accession>A0ABV6DMK5</accession>